<dbReference type="InterPro" id="IPR011006">
    <property type="entry name" value="CheY-like_superfamily"/>
</dbReference>
<dbReference type="InterPro" id="IPR001610">
    <property type="entry name" value="PAC"/>
</dbReference>
<dbReference type="InterPro" id="IPR036388">
    <property type="entry name" value="WH-like_DNA-bd_sf"/>
</dbReference>
<dbReference type="Gene3D" id="3.40.50.2300">
    <property type="match status" value="1"/>
</dbReference>
<dbReference type="Pfam" id="PF13426">
    <property type="entry name" value="PAS_9"/>
    <property type="match status" value="1"/>
</dbReference>
<dbReference type="GO" id="GO:0006355">
    <property type="term" value="P:regulation of DNA-templated transcription"/>
    <property type="evidence" value="ECO:0007669"/>
    <property type="project" value="InterPro"/>
</dbReference>
<dbReference type="CDD" id="cd00130">
    <property type="entry name" value="PAS"/>
    <property type="match status" value="1"/>
</dbReference>
<reference evidence="6" key="1">
    <citation type="journal article" date="2015" name="Nature">
        <title>Complex archaea that bridge the gap between prokaryotes and eukaryotes.</title>
        <authorList>
            <person name="Spang A."/>
            <person name="Saw J.H."/>
            <person name="Jorgensen S.L."/>
            <person name="Zaremba-Niedzwiedzka K."/>
            <person name="Martijn J."/>
            <person name="Lind A.E."/>
            <person name="van Eijk R."/>
            <person name="Schleper C."/>
            <person name="Guy L."/>
            <person name="Ettema T.J."/>
        </authorList>
    </citation>
    <scope>NUCLEOTIDE SEQUENCE</scope>
</reference>
<dbReference type="EMBL" id="LAZR01034728">
    <property type="protein sequence ID" value="KKL44516.1"/>
    <property type="molecule type" value="Genomic_DNA"/>
</dbReference>
<evidence type="ECO:0000256" key="2">
    <source>
        <dbReference type="SAM" id="Coils"/>
    </source>
</evidence>
<feature type="coiled-coil region" evidence="2">
    <location>
        <begin position="120"/>
        <end position="169"/>
    </location>
</feature>
<sequence length="437" mass="49549">MSKLMVVDDEVCIAMYLKERLENMGHEVVGTASSGESARDMAEQRRPNLVLMDIRMPGRLDGIEAAEIIIKEMNIPVIFITGYADDNYVNRAKSIGSYGYLIKPLDDGQLNATVGIALSKKELEEKLQQARLNLEKIVDMRTAELRIATGKLKEELNEKKRLIKELRVTSYAIESSINAIGIAELSGNITYINKPFLKMWGYDNKNDVLGRNFSEFLTNREDAFAVMDALVENGMWSGEMAARKKDGEEFDAHLSASMIKDAKAKNVHMMVSVIDITKRKQAQRSLLESKRELKIRAANLEETNTALKVLLKKRDEFKSDLEDNIAFSVRQNVVPYIKELAGSDLDNRQKTALNTIELNLNNIISPFSRRLSALSRYLTPTEVRIANLVKEGKTTKQIAQLLDCSARAVEFHRNNIRRQFNLINQKTNLRSYLLSLE</sequence>
<dbReference type="AlphaFoldDB" id="A0A0F9CST3"/>
<protein>
    <submittedName>
        <fullName evidence="6">Uncharacterized protein</fullName>
    </submittedName>
</protein>
<dbReference type="PANTHER" id="PTHR43214:SF44">
    <property type="entry name" value="TWO-COMPONENT RESPONSE REGULATOR"/>
    <property type="match status" value="1"/>
</dbReference>
<dbReference type="SUPFAM" id="SSF46894">
    <property type="entry name" value="C-terminal effector domain of the bipartite response regulators"/>
    <property type="match status" value="1"/>
</dbReference>
<feature type="domain" description="Response regulatory" evidence="4">
    <location>
        <begin position="3"/>
        <end position="118"/>
    </location>
</feature>
<feature type="domain" description="PAC" evidence="5">
    <location>
        <begin position="236"/>
        <end position="288"/>
    </location>
</feature>
<dbReference type="SMART" id="SM00448">
    <property type="entry name" value="REC"/>
    <property type="match status" value="1"/>
</dbReference>
<dbReference type="Gene3D" id="3.30.450.20">
    <property type="entry name" value="PAS domain"/>
    <property type="match status" value="1"/>
</dbReference>
<evidence type="ECO:0000313" key="6">
    <source>
        <dbReference type="EMBL" id="KKL44516.1"/>
    </source>
</evidence>
<dbReference type="PROSITE" id="PS50110">
    <property type="entry name" value="RESPONSE_REGULATORY"/>
    <property type="match status" value="1"/>
</dbReference>
<dbReference type="InterPro" id="IPR016032">
    <property type="entry name" value="Sig_transdc_resp-reg_C-effctor"/>
</dbReference>
<dbReference type="InterPro" id="IPR001789">
    <property type="entry name" value="Sig_transdc_resp-reg_receiver"/>
</dbReference>
<dbReference type="PROSITE" id="PS50113">
    <property type="entry name" value="PAC"/>
    <property type="match status" value="1"/>
</dbReference>
<dbReference type="PRINTS" id="PR00038">
    <property type="entry name" value="HTHLUXR"/>
</dbReference>
<dbReference type="InterPro" id="IPR000792">
    <property type="entry name" value="Tscrpt_reg_LuxR_C"/>
</dbReference>
<evidence type="ECO:0000259" key="5">
    <source>
        <dbReference type="PROSITE" id="PS50113"/>
    </source>
</evidence>
<evidence type="ECO:0000259" key="4">
    <source>
        <dbReference type="PROSITE" id="PS50110"/>
    </source>
</evidence>
<dbReference type="InterPro" id="IPR000700">
    <property type="entry name" value="PAS-assoc_C"/>
</dbReference>
<keyword evidence="1" id="KW-0238">DNA-binding</keyword>
<feature type="coiled-coil region" evidence="2">
    <location>
        <begin position="283"/>
        <end position="320"/>
    </location>
</feature>
<dbReference type="CDD" id="cd17534">
    <property type="entry name" value="REC_DC-like"/>
    <property type="match status" value="1"/>
</dbReference>
<dbReference type="InterPro" id="IPR039420">
    <property type="entry name" value="WalR-like"/>
</dbReference>
<accession>A0A0F9CST3</accession>
<dbReference type="NCBIfam" id="TIGR00229">
    <property type="entry name" value="sensory_box"/>
    <property type="match status" value="1"/>
</dbReference>
<dbReference type="PANTHER" id="PTHR43214">
    <property type="entry name" value="TWO-COMPONENT RESPONSE REGULATOR"/>
    <property type="match status" value="1"/>
</dbReference>
<comment type="caution">
    <text evidence="6">The sequence shown here is derived from an EMBL/GenBank/DDBJ whole genome shotgun (WGS) entry which is preliminary data.</text>
</comment>
<dbReference type="SUPFAM" id="SSF52172">
    <property type="entry name" value="CheY-like"/>
    <property type="match status" value="1"/>
</dbReference>
<dbReference type="CDD" id="cd06170">
    <property type="entry name" value="LuxR_C_like"/>
    <property type="match status" value="1"/>
</dbReference>
<dbReference type="GO" id="GO:0000160">
    <property type="term" value="P:phosphorelay signal transduction system"/>
    <property type="evidence" value="ECO:0007669"/>
    <property type="project" value="InterPro"/>
</dbReference>
<evidence type="ECO:0000259" key="3">
    <source>
        <dbReference type="PROSITE" id="PS50043"/>
    </source>
</evidence>
<proteinExistence type="predicted"/>
<organism evidence="6">
    <name type="scientific">marine sediment metagenome</name>
    <dbReference type="NCBI Taxonomy" id="412755"/>
    <lineage>
        <taxon>unclassified sequences</taxon>
        <taxon>metagenomes</taxon>
        <taxon>ecological metagenomes</taxon>
    </lineage>
</organism>
<dbReference type="Gene3D" id="1.10.10.10">
    <property type="entry name" value="Winged helix-like DNA-binding domain superfamily/Winged helix DNA-binding domain"/>
    <property type="match status" value="1"/>
</dbReference>
<dbReference type="SUPFAM" id="SSF55785">
    <property type="entry name" value="PYP-like sensor domain (PAS domain)"/>
    <property type="match status" value="1"/>
</dbReference>
<dbReference type="Pfam" id="PF00072">
    <property type="entry name" value="Response_reg"/>
    <property type="match status" value="1"/>
</dbReference>
<feature type="domain" description="HTH luxR-type" evidence="3">
    <location>
        <begin position="371"/>
        <end position="437"/>
    </location>
</feature>
<dbReference type="SMART" id="SM00086">
    <property type="entry name" value="PAC"/>
    <property type="match status" value="1"/>
</dbReference>
<keyword evidence="2" id="KW-0175">Coiled coil</keyword>
<evidence type="ECO:0000256" key="1">
    <source>
        <dbReference type="ARBA" id="ARBA00023125"/>
    </source>
</evidence>
<dbReference type="SMART" id="SM00421">
    <property type="entry name" value="HTH_LUXR"/>
    <property type="match status" value="1"/>
</dbReference>
<name>A0A0F9CST3_9ZZZZ</name>
<dbReference type="PROSITE" id="PS50043">
    <property type="entry name" value="HTH_LUXR_2"/>
    <property type="match status" value="1"/>
</dbReference>
<dbReference type="InterPro" id="IPR000014">
    <property type="entry name" value="PAS"/>
</dbReference>
<dbReference type="GO" id="GO:0003677">
    <property type="term" value="F:DNA binding"/>
    <property type="evidence" value="ECO:0007669"/>
    <property type="project" value="UniProtKB-KW"/>
</dbReference>
<dbReference type="Pfam" id="PF00196">
    <property type="entry name" value="GerE"/>
    <property type="match status" value="1"/>
</dbReference>
<gene>
    <name evidence="6" type="ORF">LCGC14_2364890</name>
</gene>
<dbReference type="InterPro" id="IPR035965">
    <property type="entry name" value="PAS-like_dom_sf"/>
</dbReference>